<dbReference type="Proteomes" id="UP000027135">
    <property type="component" value="Unassembled WGS sequence"/>
</dbReference>
<keyword evidence="2" id="KW-1185">Reference proteome</keyword>
<organism evidence="1 2">
    <name type="scientific">Zootermopsis nevadensis</name>
    <name type="common">Dampwood termite</name>
    <dbReference type="NCBI Taxonomy" id="136037"/>
    <lineage>
        <taxon>Eukaryota</taxon>
        <taxon>Metazoa</taxon>
        <taxon>Ecdysozoa</taxon>
        <taxon>Arthropoda</taxon>
        <taxon>Hexapoda</taxon>
        <taxon>Insecta</taxon>
        <taxon>Pterygota</taxon>
        <taxon>Neoptera</taxon>
        <taxon>Polyneoptera</taxon>
        <taxon>Dictyoptera</taxon>
        <taxon>Blattodea</taxon>
        <taxon>Blattoidea</taxon>
        <taxon>Termitoidae</taxon>
        <taxon>Termopsidae</taxon>
        <taxon>Zootermopsis</taxon>
    </lineage>
</organism>
<evidence type="ECO:0000313" key="2">
    <source>
        <dbReference type="Proteomes" id="UP000027135"/>
    </source>
</evidence>
<dbReference type="EMBL" id="KK853156">
    <property type="protein sequence ID" value="KDR10513.1"/>
    <property type="molecule type" value="Genomic_DNA"/>
</dbReference>
<accession>A0A067QPP0</accession>
<dbReference type="AlphaFoldDB" id="A0A067QPP0"/>
<sequence>MRHDIHVCNLSTPFVYLMSSVCLVSTPLSAALKLREVALSTSYNASILLLQEFIVLGRLFLLQETHWPTTSLVDCQDVASFVGGQLGQVHRAACGHMHSY</sequence>
<dbReference type="InParanoid" id="A0A067QPP0"/>
<name>A0A067QPP0_ZOONE</name>
<reference evidence="1 2" key="1">
    <citation type="journal article" date="2014" name="Nat. Commun.">
        <title>Molecular traces of alternative social organization in a termite genome.</title>
        <authorList>
            <person name="Terrapon N."/>
            <person name="Li C."/>
            <person name="Robertson H.M."/>
            <person name="Ji L."/>
            <person name="Meng X."/>
            <person name="Booth W."/>
            <person name="Chen Z."/>
            <person name="Childers C.P."/>
            <person name="Glastad K.M."/>
            <person name="Gokhale K."/>
            <person name="Gowin J."/>
            <person name="Gronenberg W."/>
            <person name="Hermansen R.A."/>
            <person name="Hu H."/>
            <person name="Hunt B.G."/>
            <person name="Huylmans A.K."/>
            <person name="Khalil S.M."/>
            <person name="Mitchell R.D."/>
            <person name="Munoz-Torres M.C."/>
            <person name="Mustard J.A."/>
            <person name="Pan H."/>
            <person name="Reese J.T."/>
            <person name="Scharf M.E."/>
            <person name="Sun F."/>
            <person name="Vogel H."/>
            <person name="Xiao J."/>
            <person name="Yang W."/>
            <person name="Yang Z."/>
            <person name="Yang Z."/>
            <person name="Zhou J."/>
            <person name="Zhu J."/>
            <person name="Brent C.S."/>
            <person name="Elsik C.G."/>
            <person name="Goodisman M.A."/>
            <person name="Liberles D.A."/>
            <person name="Roe R.M."/>
            <person name="Vargo E.L."/>
            <person name="Vilcinskas A."/>
            <person name="Wang J."/>
            <person name="Bornberg-Bauer E."/>
            <person name="Korb J."/>
            <person name="Zhang G."/>
            <person name="Liebig J."/>
        </authorList>
    </citation>
    <scope>NUCLEOTIDE SEQUENCE [LARGE SCALE GENOMIC DNA]</scope>
    <source>
        <tissue evidence="1">Whole organism</tissue>
    </source>
</reference>
<evidence type="ECO:0000313" key="1">
    <source>
        <dbReference type="EMBL" id="KDR10513.1"/>
    </source>
</evidence>
<protein>
    <submittedName>
        <fullName evidence="1">Uncharacterized protein</fullName>
    </submittedName>
</protein>
<gene>
    <name evidence="1" type="ORF">L798_15503</name>
</gene>
<proteinExistence type="predicted"/>